<organism evidence="1 2">
    <name type="scientific">Pisolithus tinctorius Marx 270</name>
    <dbReference type="NCBI Taxonomy" id="870435"/>
    <lineage>
        <taxon>Eukaryota</taxon>
        <taxon>Fungi</taxon>
        <taxon>Dikarya</taxon>
        <taxon>Basidiomycota</taxon>
        <taxon>Agaricomycotina</taxon>
        <taxon>Agaricomycetes</taxon>
        <taxon>Agaricomycetidae</taxon>
        <taxon>Boletales</taxon>
        <taxon>Sclerodermatineae</taxon>
        <taxon>Pisolithaceae</taxon>
        <taxon>Pisolithus</taxon>
    </lineage>
</organism>
<protein>
    <submittedName>
        <fullName evidence="1">Uncharacterized protein</fullName>
    </submittedName>
</protein>
<dbReference type="OrthoDB" id="2690210at2759"/>
<dbReference type="Proteomes" id="UP000054217">
    <property type="component" value="Unassembled WGS sequence"/>
</dbReference>
<name>A0A0C3IAE1_PISTI</name>
<evidence type="ECO:0000313" key="1">
    <source>
        <dbReference type="EMBL" id="KIN94052.1"/>
    </source>
</evidence>
<proteinExistence type="predicted"/>
<reference evidence="1 2" key="1">
    <citation type="submission" date="2014-04" db="EMBL/GenBank/DDBJ databases">
        <authorList>
            <consortium name="DOE Joint Genome Institute"/>
            <person name="Kuo A."/>
            <person name="Kohler A."/>
            <person name="Costa M.D."/>
            <person name="Nagy L.G."/>
            <person name="Floudas D."/>
            <person name="Copeland A."/>
            <person name="Barry K.W."/>
            <person name="Cichocki N."/>
            <person name="Veneault-Fourrey C."/>
            <person name="LaButti K."/>
            <person name="Lindquist E.A."/>
            <person name="Lipzen A."/>
            <person name="Lundell T."/>
            <person name="Morin E."/>
            <person name="Murat C."/>
            <person name="Sun H."/>
            <person name="Tunlid A."/>
            <person name="Henrissat B."/>
            <person name="Grigoriev I.V."/>
            <person name="Hibbett D.S."/>
            <person name="Martin F."/>
            <person name="Nordberg H.P."/>
            <person name="Cantor M.N."/>
            <person name="Hua S.X."/>
        </authorList>
    </citation>
    <scope>NUCLEOTIDE SEQUENCE [LARGE SCALE GENOMIC DNA]</scope>
    <source>
        <strain evidence="1 2">Marx 270</strain>
    </source>
</reference>
<dbReference type="HOGENOM" id="CLU_1949696_0_0_1"/>
<keyword evidence="2" id="KW-1185">Reference proteome</keyword>
<reference evidence="2" key="2">
    <citation type="submission" date="2015-01" db="EMBL/GenBank/DDBJ databases">
        <title>Evolutionary Origins and Diversification of the Mycorrhizal Mutualists.</title>
        <authorList>
            <consortium name="DOE Joint Genome Institute"/>
            <consortium name="Mycorrhizal Genomics Consortium"/>
            <person name="Kohler A."/>
            <person name="Kuo A."/>
            <person name="Nagy L.G."/>
            <person name="Floudas D."/>
            <person name="Copeland A."/>
            <person name="Barry K.W."/>
            <person name="Cichocki N."/>
            <person name="Veneault-Fourrey C."/>
            <person name="LaButti K."/>
            <person name="Lindquist E.A."/>
            <person name="Lipzen A."/>
            <person name="Lundell T."/>
            <person name="Morin E."/>
            <person name="Murat C."/>
            <person name="Riley R."/>
            <person name="Ohm R."/>
            <person name="Sun H."/>
            <person name="Tunlid A."/>
            <person name="Henrissat B."/>
            <person name="Grigoriev I.V."/>
            <person name="Hibbett D.S."/>
            <person name="Martin F."/>
        </authorList>
    </citation>
    <scope>NUCLEOTIDE SEQUENCE [LARGE SCALE GENOMIC DNA]</scope>
    <source>
        <strain evidence="2">Marx 270</strain>
    </source>
</reference>
<dbReference type="InParanoid" id="A0A0C3IAE1"/>
<gene>
    <name evidence="1" type="ORF">M404DRAFT_35457</name>
</gene>
<accession>A0A0C3IAE1</accession>
<sequence length="129" mass="14706">MDGTGPSNDGEGQNKYVICHIYKIHVPSKDFPPPGTFYRRPLLAMISLIESKKGKYKSAEDADHMPAMDERDNMRKEIANESEAAKKIILHLKKALQVTDAERELETGSWWDRGSVCELFDIFEKYKSA</sequence>
<evidence type="ECO:0000313" key="2">
    <source>
        <dbReference type="Proteomes" id="UP000054217"/>
    </source>
</evidence>
<dbReference type="AlphaFoldDB" id="A0A0C3IAE1"/>
<dbReference type="EMBL" id="KN832117">
    <property type="protein sequence ID" value="KIN94052.1"/>
    <property type="molecule type" value="Genomic_DNA"/>
</dbReference>